<dbReference type="AlphaFoldDB" id="A0A9P8LJV6"/>
<dbReference type="Proteomes" id="UP000018208">
    <property type="component" value="Unassembled WGS sequence"/>
</dbReference>
<gene>
    <name evidence="1" type="ORF">SS50377_28796</name>
</gene>
<sequence length="285" mass="34021">MFQSRESRYQIVLCQLLATGPYFFQNIINMRLLVRINQKGILVAEAKRRTVTSYWATDPQEYHGQSQLNPGNDNLSEMFIFQKLCNLQSSILTYYINITYYKILTDFRNDKVPLQIINSKYFKLVYQDSHHRINNQQHILPEVEYKMFYEQFKLAFDEYTIDPTVKKLNLNTCFSYQTKIYLEITKTTVIIKRNLISKINSAKFFRHLNTVYIKSNQCDETISILIYKSLMLQPLNRYIFVWKDMTNRTNQISFNILNQTDSKRVASQAEVQQESVYIFCRFLLK</sequence>
<keyword evidence="2" id="KW-1185">Reference proteome</keyword>
<dbReference type="EMBL" id="AUWU02000028">
    <property type="protein sequence ID" value="KAH0569338.1"/>
    <property type="molecule type" value="Genomic_DNA"/>
</dbReference>
<name>A0A9P8LJV6_9EUKA</name>
<proteinExistence type="predicted"/>
<organism evidence="1 2">
    <name type="scientific">Spironucleus salmonicida</name>
    <dbReference type="NCBI Taxonomy" id="348837"/>
    <lineage>
        <taxon>Eukaryota</taxon>
        <taxon>Metamonada</taxon>
        <taxon>Diplomonadida</taxon>
        <taxon>Hexamitidae</taxon>
        <taxon>Hexamitinae</taxon>
        <taxon>Spironucleus</taxon>
    </lineage>
</organism>
<dbReference type="KEGG" id="ssao:94302819"/>
<reference evidence="1 2" key="1">
    <citation type="journal article" date="2014" name="PLoS Genet.">
        <title>The Genome of Spironucleus salmonicida Highlights a Fish Pathogen Adapted to Fluctuating Environments.</title>
        <authorList>
            <person name="Xu F."/>
            <person name="Jerlstrom-Hultqvist J."/>
            <person name="Einarsson E."/>
            <person name="Astvaldsson A."/>
            <person name="Svard S.G."/>
            <person name="Andersson J.O."/>
        </authorList>
    </citation>
    <scope>NUCLEOTIDE SEQUENCE [LARGE SCALE GENOMIC DNA]</scope>
    <source>
        <strain evidence="1 2">ATCC 50377</strain>
    </source>
</reference>
<protein>
    <submittedName>
        <fullName evidence="1">Uncharacterized protein</fullName>
    </submittedName>
</protein>
<evidence type="ECO:0000313" key="2">
    <source>
        <dbReference type="Proteomes" id="UP000018208"/>
    </source>
</evidence>
<dbReference type="GeneID" id="94302819"/>
<dbReference type="RefSeq" id="XP_067760111.1">
    <property type="nucleotide sequence ID" value="XM_067912550.1"/>
</dbReference>
<comment type="caution">
    <text evidence="1">The sequence shown here is derived from an EMBL/GenBank/DDBJ whole genome shotgun (WGS) entry which is preliminary data.</text>
</comment>
<evidence type="ECO:0000313" key="1">
    <source>
        <dbReference type="EMBL" id="KAH0569338.1"/>
    </source>
</evidence>
<accession>A0A9P8LJV6</accession>